<protein>
    <submittedName>
        <fullName evidence="1">Uncharacterized protein</fullName>
    </submittedName>
</protein>
<dbReference type="EMBL" id="JAUJYO010000011">
    <property type="protein sequence ID" value="KAK1303219.1"/>
    <property type="molecule type" value="Genomic_DNA"/>
</dbReference>
<organism evidence="1 2">
    <name type="scientific">Acorus calamus</name>
    <name type="common">Sweet flag</name>
    <dbReference type="NCBI Taxonomy" id="4465"/>
    <lineage>
        <taxon>Eukaryota</taxon>
        <taxon>Viridiplantae</taxon>
        <taxon>Streptophyta</taxon>
        <taxon>Embryophyta</taxon>
        <taxon>Tracheophyta</taxon>
        <taxon>Spermatophyta</taxon>
        <taxon>Magnoliopsida</taxon>
        <taxon>Liliopsida</taxon>
        <taxon>Acoraceae</taxon>
        <taxon>Acorus</taxon>
    </lineage>
</organism>
<proteinExistence type="predicted"/>
<sequence length="101" mass="11962">MRVFLYQASNGTVTFKQIRHINPLGRATYNSDDFHLRKAYLTINTFIKKWDYNFEIRMKGVKKRKIRTTWRGTSTGSFSRCGFYRSITRPPREMSSPTEEA</sequence>
<accession>A0AAV9DR31</accession>
<evidence type="ECO:0000313" key="1">
    <source>
        <dbReference type="EMBL" id="KAK1303219.1"/>
    </source>
</evidence>
<name>A0AAV9DR31_ACOCL</name>
<keyword evidence="2" id="KW-1185">Reference proteome</keyword>
<dbReference type="Proteomes" id="UP001180020">
    <property type="component" value="Unassembled WGS sequence"/>
</dbReference>
<dbReference type="AlphaFoldDB" id="A0AAV9DR31"/>
<reference evidence="1" key="2">
    <citation type="submission" date="2023-06" db="EMBL/GenBank/DDBJ databases">
        <authorList>
            <person name="Ma L."/>
            <person name="Liu K.-W."/>
            <person name="Li Z."/>
            <person name="Hsiao Y.-Y."/>
            <person name="Qi Y."/>
            <person name="Fu T."/>
            <person name="Tang G."/>
            <person name="Zhang D."/>
            <person name="Sun W.-H."/>
            <person name="Liu D.-K."/>
            <person name="Li Y."/>
            <person name="Chen G.-Z."/>
            <person name="Liu X.-D."/>
            <person name="Liao X.-Y."/>
            <person name="Jiang Y.-T."/>
            <person name="Yu X."/>
            <person name="Hao Y."/>
            <person name="Huang J."/>
            <person name="Zhao X.-W."/>
            <person name="Ke S."/>
            <person name="Chen Y.-Y."/>
            <person name="Wu W.-L."/>
            <person name="Hsu J.-L."/>
            <person name="Lin Y.-F."/>
            <person name="Huang M.-D."/>
            <person name="Li C.-Y."/>
            <person name="Huang L."/>
            <person name="Wang Z.-W."/>
            <person name="Zhao X."/>
            <person name="Zhong W.-Y."/>
            <person name="Peng D.-H."/>
            <person name="Ahmad S."/>
            <person name="Lan S."/>
            <person name="Zhang J.-S."/>
            <person name="Tsai W.-C."/>
            <person name="Van De Peer Y."/>
            <person name="Liu Z.-J."/>
        </authorList>
    </citation>
    <scope>NUCLEOTIDE SEQUENCE</scope>
    <source>
        <strain evidence="1">CP</strain>
        <tissue evidence="1">Leaves</tissue>
    </source>
</reference>
<gene>
    <name evidence="1" type="ORF">QJS10_CPB11g00401</name>
</gene>
<comment type="caution">
    <text evidence="1">The sequence shown here is derived from an EMBL/GenBank/DDBJ whole genome shotgun (WGS) entry which is preliminary data.</text>
</comment>
<evidence type="ECO:0000313" key="2">
    <source>
        <dbReference type="Proteomes" id="UP001180020"/>
    </source>
</evidence>
<reference evidence="1" key="1">
    <citation type="journal article" date="2023" name="Nat. Commun.">
        <title>Diploid and tetraploid genomes of Acorus and the evolution of monocots.</title>
        <authorList>
            <person name="Ma L."/>
            <person name="Liu K.W."/>
            <person name="Li Z."/>
            <person name="Hsiao Y.Y."/>
            <person name="Qi Y."/>
            <person name="Fu T."/>
            <person name="Tang G.D."/>
            <person name="Zhang D."/>
            <person name="Sun W.H."/>
            <person name="Liu D.K."/>
            <person name="Li Y."/>
            <person name="Chen G.Z."/>
            <person name="Liu X.D."/>
            <person name="Liao X.Y."/>
            <person name="Jiang Y.T."/>
            <person name="Yu X."/>
            <person name="Hao Y."/>
            <person name="Huang J."/>
            <person name="Zhao X.W."/>
            <person name="Ke S."/>
            <person name="Chen Y.Y."/>
            <person name="Wu W.L."/>
            <person name="Hsu J.L."/>
            <person name="Lin Y.F."/>
            <person name="Huang M.D."/>
            <person name="Li C.Y."/>
            <person name="Huang L."/>
            <person name="Wang Z.W."/>
            <person name="Zhao X."/>
            <person name="Zhong W.Y."/>
            <person name="Peng D.H."/>
            <person name="Ahmad S."/>
            <person name="Lan S."/>
            <person name="Zhang J.S."/>
            <person name="Tsai W.C."/>
            <person name="Van de Peer Y."/>
            <person name="Liu Z.J."/>
        </authorList>
    </citation>
    <scope>NUCLEOTIDE SEQUENCE</scope>
    <source>
        <strain evidence="1">CP</strain>
    </source>
</reference>